<name>A0A1L7RQ86_9ACTO</name>
<dbReference type="PROSITE" id="PS51900">
    <property type="entry name" value="CB"/>
    <property type="match status" value="1"/>
</dbReference>
<dbReference type="AlphaFoldDB" id="A0A1L7RQ86"/>
<feature type="domain" description="Core-binding (CB)" evidence="6">
    <location>
        <begin position="74"/>
        <end position="153"/>
    </location>
</feature>
<keyword evidence="1 3" id="KW-0238">DNA-binding</keyword>
<keyword evidence="2" id="KW-0233">DNA recombination</keyword>
<evidence type="ECO:0000256" key="1">
    <source>
        <dbReference type="ARBA" id="ARBA00023125"/>
    </source>
</evidence>
<dbReference type="Gene3D" id="1.10.443.10">
    <property type="entry name" value="Intergrase catalytic core"/>
    <property type="match status" value="1"/>
</dbReference>
<feature type="region of interest" description="Disordered" evidence="4">
    <location>
        <begin position="9"/>
        <end position="28"/>
    </location>
</feature>
<evidence type="ECO:0000256" key="2">
    <source>
        <dbReference type="ARBA" id="ARBA00023172"/>
    </source>
</evidence>
<evidence type="ECO:0000259" key="6">
    <source>
        <dbReference type="PROSITE" id="PS51900"/>
    </source>
</evidence>
<dbReference type="PANTHER" id="PTHR30349">
    <property type="entry name" value="PHAGE INTEGRASE-RELATED"/>
    <property type="match status" value="1"/>
</dbReference>
<dbReference type="Pfam" id="PF00589">
    <property type="entry name" value="Phage_integrase"/>
    <property type="match status" value="1"/>
</dbReference>
<dbReference type="PANTHER" id="PTHR30349:SF64">
    <property type="entry name" value="PROPHAGE INTEGRASE INTD-RELATED"/>
    <property type="match status" value="1"/>
</dbReference>
<evidence type="ECO:0000256" key="4">
    <source>
        <dbReference type="SAM" id="MobiDB-lite"/>
    </source>
</evidence>
<evidence type="ECO:0000256" key="3">
    <source>
        <dbReference type="PROSITE-ProRule" id="PRU01248"/>
    </source>
</evidence>
<reference evidence="7" key="1">
    <citation type="submission" date="2014-07" db="EMBL/GenBank/DDBJ databases">
        <authorList>
            <person name="Zhang J.E."/>
            <person name="Yang H."/>
            <person name="Guo J."/>
            <person name="Deng Z."/>
            <person name="Luo H."/>
            <person name="Luo M."/>
            <person name="Zhao B."/>
        </authorList>
    </citation>
    <scope>NUCLEOTIDE SEQUENCE</scope>
    <source>
        <strain evidence="7">AM4</strain>
    </source>
</reference>
<dbReference type="PROSITE" id="PS51898">
    <property type="entry name" value="TYR_RECOMBINASE"/>
    <property type="match status" value="1"/>
</dbReference>
<sequence>MKRLLVSCRSGGHRPNQPPGEVTRQGLSPNQVMASDAGMASAYSIASTCHRYHIVAIMLCMSATRSPVSKPVPERWLPAIDQFEVSLQAAGRRETTVSTRLRHIRQLARDMPDVDPADVAADQLLRWAAGHSWEPETRHSYYVSLRAFFGCLGVSPSPADALPVISRPVPPPHPTPEQVYRGALARADERTRAILTLAGSAGLRRSEIVQVHADDLVPDLTGYSLVVHAKGGHDRVIPLTDELAALIRTRCAADPDGWAFPSRTGGHISPRWAAKLAARMLPPGWTLHSLRHRFATVAYSQDRDILAVQRLLGHASVATTQRYTAPPSEAMRRAVERAA</sequence>
<dbReference type="InterPro" id="IPR050090">
    <property type="entry name" value="Tyrosine_recombinase_XerCD"/>
</dbReference>
<dbReference type="InterPro" id="IPR044068">
    <property type="entry name" value="CB"/>
</dbReference>
<organism evidence="7">
    <name type="scientific">Actinomyces succiniciruminis</name>
    <dbReference type="NCBI Taxonomy" id="1522002"/>
    <lineage>
        <taxon>Bacteria</taxon>
        <taxon>Bacillati</taxon>
        <taxon>Actinomycetota</taxon>
        <taxon>Actinomycetes</taxon>
        <taxon>Actinomycetales</taxon>
        <taxon>Actinomycetaceae</taxon>
        <taxon>Actinomyces</taxon>
    </lineage>
</organism>
<protein>
    <submittedName>
        <fullName evidence="7">Site-specific recombinase, phage integrase</fullName>
    </submittedName>
</protein>
<dbReference type="EMBL" id="LK995500">
    <property type="protein sequence ID" value="CED91313.1"/>
    <property type="molecule type" value="Genomic_DNA"/>
</dbReference>
<evidence type="ECO:0000313" key="7">
    <source>
        <dbReference type="EMBL" id="CED91313.1"/>
    </source>
</evidence>
<dbReference type="GO" id="GO:0015074">
    <property type="term" value="P:DNA integration"/>
    <property type="evidence" value="ECO:0007669"/>
    <property type="project" value="InterPro"/>
</dbReference>
<dbReference type="InterPro" id="IPR011010">
    <property type="entry name" value="DNA_brk_join_enz"/>
</dbReference>
<accession>A0A1L7RQ86</accession>
<evidence type="ECO:0000259" key="5">
    <source>
        <dbReference type="PROSITE" id="PS51898"/>
    </source>
</evidence>
<feature type="domain" description="Tyr recombinase" evidence="5">
    <location>
        <begin position="169"/>
        <end position="336"/>
    </location>
</feature>
<dbReference type="GO" id="GO:0003677">
    <property type="term" value="F:DNA binding"/>
    <property type="evidence" value="ECO:0007669"/>
    <property type="project" value="UniProtKB-UniRule"/>
</dbReference>
<dbReference type="InterPro" id="IPR002104">
    <property type="entry name" value="Integrase_catalytic"/>
</dbReference>
<gene>
    <name evidence="7" type="ORF">AAM4_1481</name>
</gene>
<proteinExistence type="predicted"/>
<dbReference type="SUPFAM" id="SSF56349">
    <property type="entry name" value="DNA breaking-rejoining enzymes"/>
    <property type="match status" value="1"/>
</dbReference>
<dbReference type="CDD" id="cd00397">
    <property type="entry name" value="DNA_BRE_C"/>
    <property type="match status" value="1"/>
</dbReference>
<dbReference type="GO" id="GO:0006310">
    <property type="term" value="P:DNA recombination"/>
    <property type="evidence" value="ECO:0007669"/>
    <property type="project" value="UniProtKB-KW"/>
</dbReference>
<dbReference type="InterPro" id="IPR013762">
    <property type="entry name" value="Integrase-like_cat_sf"/>
</dbReference>